<dbReference type="RefSeq" id="WP_191932044.1">
    <property type="nucleotide sequence ID" value="NZ_VJXX01000006.1"/>
</dbReference>
<proteinExistence type="predicted"/>
<reference evidence="5" key="1">
    <citation type="submission" date="2019-07" db="EMBL/GenBank/DDBJ databases">
        <title>Arthrobacter KR32 sp. nov., isolated from mountain cheese made of cows milk.</title>
        <authorList>
            <person name="Flegler A."/>
        </authorList>
    </citation>
    <scope>NUCLEOTIDE SEQUENCE [LARGE SCALE GENOMIC DNA]</scope>
    <source>
        <strain evidence="5">KR32</strain>
    </source>
</reference>
<protein>
    <submittedName>
        <fullName evidence="4">NERD domain-containing protein</fullName>
    </submittedName>
</protein>
<gene>
    <name evidence="4" type="ORF">FNH21_15410</name>
</gene>
<feature type="region of interest" description="Disordered" evidence="1">
    <location>
        <begin position="1"/>
        <end position="21"/>
    </location>
</feature>
<feature type="region of interest" description="Disordered" evidence="1">
    <location>
        <begin position="215"/>
        <end position="249"/>
    </location>
</feature>
<organism evidence="4 5">
    <name type="scientific">Arthrobacter bussei</name>
    <dbReference type="NCBI Taxonomy" id="2594179"/>
    <lineage>
        <taxon>Bacteria</taxon>
        <taxon>Bacillati</taxon>
        <taxon>Actinomycetota</taxon>
        <taxon>Actinomycetes</taxon>
        <taxon>Micrococcales</taxon>
        <taxon>Micrococcaceae</taxon>
        <taxon>Arthrobacter</taxon>
    </lineage>
</organism>
<dbReference type="InterPro" id="IPR011528">
    <property type="entry name" value="NERD"/>
</dbReference>
<dbReference type="Proteomes" id="UP000326464">
    <property type="component" value="Unassembled WGS sequence"/>
</dbReference>
<feature type="transmembrane region" description="Helical" evidence="2">
    <location>
        <begin position="253"/>
        <end position="278"/>
    </location>
</feature>
<dbReference type="AlphaFoldDB" id="A0A7X1TPX6"/>
<comment type="caution">
    <text evidence="4">The sequence shown here is derived from an EMBL/GenBank/DDBJ whole genome shotgun (WGS) entry which is preliminary data.</text>
</comment>
<evidence type="ECO:0000313" key="5">
    <source>
        <dbReference type="Proteomes" id="UP000326464"/>
    </source>
</evidence>
<name>A0A7X1TPX6_9MICC</name>
<feature type="compositionally biased region" description="Basic residues" evidence="1">
    <location>
        <begin position="240"/>
        <end position="249"/>
    </location>
</feature>
<dbReference type="EMBL" id="VJXX01000006">
    <property type="protein sequence ID" value="MPY12083.1"/>
    <property type="molecule type" value="Genomic_DNA"/>
</dbReference>
<feature type="domain" description="NERD" evidence="3">
    <location>
        <begin position="37"/>
        <end position="146"/>
    </location>
</feature>
<feature type="compositionally biased region" description="Basic and acidic residues" evidence="1">
    <location>
        <begin position="10"/>
        <end position="21"/>
    </location>
</feature>
<evidence type="ECO:0000256" key="1">
    <source>
        <dbReference type="SAM" id="MobiDB-lite"/>
    </source>
</evidence>
<evidence type="ECO:0000313" key="4">
    <source>
        <dbReference type="EMBL" id="MPY12083.1"/>
    </source>
</evidence>
<keyword evidence="2" id="KW-0472">Membrane</keyword>
<dbReference type="PROSITE" id="PS50965">
    <property type="entry name" value="NERD"/>
    <property type="match status" value="1"/>
</dbReference>
<accession>A0A7X1TPX6</accession>
<sequence length="298" mass="31808">MEAGQGAAEQARRAGERVSRLEAELEQARRTKQAWLAGAEGEQRVGDQLSRLEAEGWAVLHDVHWPGRPKANLDHILVGPGGVLVIDAKNWSGDVRLRDGDLRQNGFSRRREMEKALDQGAAVAALLEPQHRTLTQAWICLVGQPELLPSPTGGVTILGMDHLVEAVRTLPPVLEPALVGVIHDYLHGLLAGPTSPAVATTALLTRPDAVSSALADRRAAAAGSDSMPRPRNTAPARSPRPSRRARRRNQPSCLGAFGRLVLLAVALLIGTIVLQSFAETISTPPPVTPTIEQVVPAG</sequence>
<dbReference type="Pfam" id="PF08378">
    <property type="entry name" value="NERD"/>
    <property type="match status" value="1"/>
</dbReference>
<evidence type="ECO:0000256" key="2">
    <source>
        <dbReference type="SAM" id="Phobius"/>
    </source>
</evidence>
<keyword evidence="5" id="KW-1185">Reference proteome</keyword>
<keyword evidence="2" id="KW-1133">Transmembrane helix</keyword>
<evidence type="ECO:0000259" key="3">
    <source>
        <dbReference type="PROSITE" id="PS50965"/>
    </source>
</evidence>
<keyword evidence="2" id="KW-0812">Transmembrane</keyword>
<feature type="compositionally biased region" description="Low complexity" evidence="1">
    <location>
        <begin position="215"/>
        <end position="239"/>
    </location>
</feature>